<dbReference type="InterPro" id="IPR026907">
    <property type="entry name" value="GCIP-like"/>
</dbReference>
<organism evidence="3 4">
    <name type="scientific">Myriangium duriaei CBS 260.36</name>
    <dbReference type="NCBI Taxonomy" id="1168546"/>
    <lineage>
        <taxon>Eukaryota</taxon>
        <taxon>Fungi</taxon>
        <taxon>Dikarya</taxon>
        <taxon>Ascomycota</taxon>
        <taxon>Pezizomycotina</taxon>
        <taxon>Dothideomycetes</taxon>
        <taxon>Dothideomycetidae</taxon>
        <taxon>Myriangiales</taxon>
        <taxon>Myriangiaceae</taxon>
        <taxon>Myriangium</taxon>
    </lineage>
</organism>
<reference evidence="3" key="1">
    <citation type="journal article" date="2020" name="Stud. Mycol.">
        <title>101 Dothideomycetes genomes: a test case for predicting lifestyles and emergence of pathogens.</title>
        <authorList>
            <person name="Haridas S."/>
            <person name="Albert R."/>
            <person name="Binder M."/>
            <person name="Bloem J."/>
            <person name="Labutti K."/>
            <person name="Salamov A."/>
            <person name="Andreopoulos B."/>
            <person name="Baker S."/>
            <person name="Barry K."/>
            <person name="Bills G."/>
            <person name="Bluhm B."/>
            <person name="Cannon C."/>
            <person name="Castanera R."/>
            <person name="Culley D."/>
            <person name="Daum C."/>
            <person name="Ezra D."/>
            <person name="Gonzalez J."/>
            <person name="Henrissat B."/>
            <person name="Kuo A."/>
            <person name="Liang C."/>
            <person name="Lipzen A."/>
            <person name="Lutzoni F."/>
            <person name="Magnuson J."/>
            <person name="Mondo S."/>
            <person name="Nolan M."/>
            <person name="Ohm R."/>
            <person name="Pangilinan J."/>
            <person name="Park H.-J."/>
            <person name="Ramirez L."/>
            <person name="Alfaro M."/>
            <person name="Sun H."/>
            <person name="Tritt A."/>
            <person name="Yoshinaga Y."/>
            <person name="Zwiers L.-H."/>
            <person name="Turgeon B."/>
            <person name="Goodwin S."/>
            <person name="Spatafora J."/>
            <person name="Crous P."/>
            <person name="Grigoriev I."/>
        </authorList>
    </citation>
    <scope>NUCLEOTIDE SEQUENCE</scope>
    <source>
        <strain evidence="3">CBS 260.36</strain>
    </source>
</reference>
<accession>A0A9P4ISS1</accession>
<dbReference type="Gene3D" id="1.20.1410.10">
    <property type="entry name" value="I/LWEQ domain"/>
    <property type="match status" value="1"/>
</dbReference>
<dbReference type="GO" id="GO:0005634">
    <property type="term" value="C:nucleus"/>
    <property type="evidence" value="ECO:0007669"/>
    <property type="project" value="TreeGrafter"/>
</dbReference>
<comment type="caution">
    <text evidence="3">The sequence shown here is derived from an EMBL/GenBank/DDBJ whole genome shotgun (WGS) entry which is preliminary data.</text>
</comment>
<feature type="compositionally biased region" description="Acidic residues" evidence="1">
    <location>
        <begin position="199"/>
        <end position="218"/>
    </location>
</feature>
<evidence type="ECO:0000259" key="2">
    <source>
        <dbReference type="Pfam" id="PF13324"/>
    </source>
</evidence>
<dbReference type="PANTHER" id="PTHR15492">
    <property type="entry name" value="CYCLIN D1-BINDING PROTEIN 1"/>
    <property type="match status" value="1"/>
</dbReference>
<keyword evidence="4" id="KW-1185">Reference proteome</keyword>
<dbReference type="Proteomes" id="UP000799439">
    <property type="component" value="Unassembled WGS sequence"/>
</dbReference>
<evidence type="ECO:0000313" key="3">
    <source>
        <dbReference type="EMBL" id="KAF2147845.1"/>
    </source>
</evidence>
<dbReference type="InterPro" id="IPR049317">
    <property type="entry name" value="GCIP-like_N"/>
</dbReference>
<name>A0A9P4ISS1_9PEZI</name>
<dbReference type="Gene3D" id="1.20.1420.10">
    <property type="entry name" value="Talin, central domain"/>
    <property type="match status" value="1"/>
</dbReference>
<protein>
    <recommendedName>
        <fullName evidence="2">Cyclin-D1-binding protein 1-like N-terminal domain-containing protein</fullName>
    </recommendedName>
</protein>
<feature type="region of interest" description="Disordered" evidence="1">
    <location>
        <begin position="195"/>
        <end position="224"/>
    </location>
</feature>
<dbReference type="Pfam" id="PF13324">
    <property type="entry name" value="GCIP_N"/>
    <property type="match status" value="1"/>
</dbReference>
<dbReference type="AlphaFoldDB" id="A0A9P4ISS1"/>
<dbReference type="PANTHER" id="PTHR15492:SF1">
    <property type="entry name" value="CYCLIN-D1-BINDING PROTEIN 1"/>
    <property type="match status" value="1"/>
</dbReference>
<feature type="domain" description="Cyclin-D1-binding protein 1-like N-terminal" evidence="2">
    <location>
        <begin position="47"/>
        <end position="196"/>
    </location>
</feature>
<sequence length="345" mass="37858">MPPPKDLPALLDHLRTSTALITQCLTLLPNSEPLPSTSPPPNPLHVLKDAALLLKSHTTKLSLLLLTPPFTPSAILSVLRTITASVLPALLSAAQLCAPDVWGALLRAEVNARVAAALRGVEACLLDVRGVADQVASGKQAKQQRDTLASCGVVWEACDALVELEELDVAGVALGRAKGYQALIKDALEELKGWREESVADEGDDDEDDEDEEDDDDIFGSGAKLPRDRPELLLALDDALGKIKRVELLYTALSKRRVKTFTKDKARIRDHVRTMDALVDGMKRMPEITDELASAFYELDDEGVEEHKKALVEEARRTIQLVSKSWDGNEDEFTAWSTKWLEVMK</sequence>
<gene>
    <name evidence="3" type="ORF">K461DRAFT_233650</name>
</gene>
<dbReference type="OrthoDB" id="4088536at2759"/>
<evidence type="ECO:0000313" key="4">
    <source>
        <dbReference type="Proteomes" id="UP000799439"/>
    </source>
</evidence>
<evidence type="ECO:0000256" key="1">
    <source>
        <dbReference type="SAM" id="MobiDB-lite"/>
    </source>
</evidence>
<proteinExistence type="predicted"/>
<dbReference type="EMBL" id="ML996095">
    <property type="protein sequence ID" value="KAF2147845.1"/>
    <property type="molecule type" value="Genomic_DNA"/>
</dbReference>